<proteinExistence type="predicted"/>
<dbReference type="SUPFAM" id="SSF56935">
    <property type="entry name" value="Porins"/>
    <property type="match status" value="1"/>
</dbReference>
<evidence type="ECO:0000313" key="2">
    <source>
        <dbReference type="EMBL" id="MCE4557546.1"/>
    </source>
</evidence>
<dbReference type="RefSeq" id="WP_233374929.1">
    <property type="nucleotide sequence ID" value="NZ_JAJTWU010000011.1"/>
</dbReference>
<name>A0ABS8XY18_9BURK</name>
<dbReference type="NCBIfam" id="TIGR03016">
    <property type="entry name" value="pepcterm_hypo_1"/>
    <property type="match status" value="1"/>
</dbReference>
<dbReference type="InterPro" id="IPR017467">
    <property type="entry name" value="CHP03016_PEP-CTERM"/>
</dbReference>
<gene>
    <name evidence="2" type="ORF">LXT13_24445</name>
</gene>
<dbReference type="EMBL" id="JAJTWU010000011">
    <property type="protein sequence ID" value="MCE4557546.1"/>
    <property type="molecule type" value="Genomic_DNA"/>
</dbReference>
<evidence type="ECO:0000313" key="3">
    <source>
        <dbReference type="Proteomes" id="UP001200741"/>
    </source>
</evidence>
<protein>
    <submittedName>
        <fullName evidence="2">TIGR03016 family PEP-CTERM system-associated outer membrane protein</fullName>
    </submittedName>
</protein>
<sequence>MAHAQDADRQGGGLSIQPRLSVTQTWTDNLRLEAQNKDAALITTVSPGVRIASSSGALRGSLDYSLDGIAYLKTDQPARLQNSLSANGLAELVPGRLFVEGRASIGQQDASAFGVQSAPTLGSQGALNNLANPNQRETSTLSLSPSLRGRLGGIASYELRGDFTRTDVRGSSLGDAHGSGGTLRISQLNPGVTGWWVIANTQQTSAQSTSSNRSDTVKAGVDYRPDPDWSVAFNVGQERSNYLGDGNQDGATGGVSAQWTPTTRTRISGDWQHHSYGDSHGFNFEHRMSRSVWRFSDSVTTMLGNVGPIGGVRSLYDQFFLLFASLEPDLAKRDVLVRSYLQSQGLSPDAPVAGGFLSSGPSRMRSQQASVMLQGVRSTLSLQAVRSITGRVGDNQNQGDLANNARVEQRSYSISASHQLTPLSGVSLTASRQETTGDAAGQPAVQLTSLITSWNLRLGARLSVQLGARHSRFDGVTSYAENAVYGNLIQTF</sequence>
<feature type="region of interest" description="Disordered" evidence="1">
    <location>
        <begin position="124"/>
        <end position="144"/>
    </location>
</feature>
<dbReference type="Proteomes" id="UP001200741">
    <property type="component" value="Unassembled WGS sequence"/>
</dbReference>
<accession>A0ABS8XY18</accession>
<evidence type="ECO:0000256" key="1">
    <source>
        <dbReference type="SAM" id="MobiDB-lite"/>
    </source>
</evidence>
<organism evidence="2 3">
    <name type="scientific">Pelomonas cellulosilytica</name>
    <dbReference type="NCBI Taxonomy" id="2906762"/>
    <lineage>
        <taxon>Bacteria</taxon>
        <taxon>Pseudomonadati</taxon>
        <taxon>Pseudomonadota</taxon>
        <taxon>Betaproteobacteria</taxon>
        <taxon>Burkholderiales</taxon>
        <taxon>Sphaerotilaceae</taxon>
        <taxon>Roseateles</taxon>
    </lineage>
</organism>
<feature type="compositionally biased region" description="Polar residues" evidence="1">
    <location>
        <begin position="124"/>
        <end position="137"/>
    </location>
</feature>
<comment type="caution">
    <text evidence="2">The sequence shown here is derived from an EMBL/GenBank/DDBJ whole genome shotgun (WGS) entry which is preliminary data.</text>
</comment>
<keyword evidence="3" id="KW-1185">Reference proteome</keyword>
<reference evidence="2 3" key="1">
    <citation type="submission" date="2021-12" db="EMBL/GenBank/DDBJ databases">
        <title>Genome seq of P8.</title>
        <authorList>
            <person name="Seo T."/>
        </authorList>
    </citation>
    <scope>NUCLEOTIDE SEQUENCE [LARGE SCALE GENOMIC DNA]</scope>
    <source>
        <strain evidence="2 3">P8</strain>
    </source>
</reference>